<proteinExistence type="inferred from homology"/>
<dbReference type="Gene3D" id="1.10.10.10">
    <property type="entry name" value="Winged helix-like DNA-binding domain superfamily/Winged helix DNA-binding domain"/>
    <property type="match status" value="2"/>
</dbReference>
<dbReference type="EMBL" id="JABZMI010000213">
    <property type="protein sequence ID" value="MBF1165477.1"/>
    <property type="molecule type" value="Genomic_DNA"/>
</dbReference>
<protein>
    <submittedName>
        <fullName evidence="3">YceH family protein</fullName>
    </submittedName>
</protein>
<name>A0A930BVD2_9RHOO</name>
<dbReference type="PANTHER" id="PTHR38768">
    <property type="entry name" value="UPF0502 PROTEIN YCEH"/>
    <property type="match status" value="1"/>
</dbReference>
<dbReference type="PANTHER" id="PTHR38768:SF1">
    <property type="entry name" value="UPF0502 PROTEIN YCEH"/>
    <property type="match status" value="1"/>
</dbReference>
<evidence type="ECO:0000313" key="3">
    <source>
        <dbReference type="EMBL" id="MBF1165477.1"/>
    </source>
</evidence>
<dbReference type="InterPro" id="IPR007432">
    <property type="entry name" value="DUF480"/>
</dbReference>
<dbReference type="RefSeq" id="WP_274740124.1">
    <property type="nucleotide sequence ID" value="NZ_JARBJQ010000015.1"/>
</dbReference>
<gene>
    <name evidence="3" type="ORF">HXL68_10585</name>
</gene>
<dbReference type="Proteomes" id="UP000718593">
    <property type="component" value="Unassembled WGS sequence"/>
</dbReference>
<dbReference type="InterPro" id="IPR036388">
    <property type="entry name" value="WH-like_DNA-bd_sf"/>
</dbReference>
<reference evidence="3" key="1">
    <citation type="submission" date="2020-04" db="EMBL/GenBank/DDBJ databases">
        <title>Deep metagenomics examines the oral microbiome during advanced dental caries in children, revealing novel taxa and co-occurrences with host molecules.</title>
        <authorList>
            <person name="Baker J.L."/>
            <person name="Morton J.T."/>
            <person name="Dinis M."/>
            <person name="Alvarez R."/>
            <person name="Tran N.C."/>
            <person name="Knight R."/>
            <person name="Edlund A."/>
        </authorList>
    </citation>
    <scope>NUCLEOTIDE SEQUENCE</scope>
    <source>
        <strain evidence="3">JCVI_32_bin.24</strain>
    </source>
</reference>
<dbReference type="HAMAP" id="MF_01584">
    <property type="entry name" value="UPF0502"/>
    <property type="match status" value="1"/>
</dbReference>
<comment type="similarity">
    <text evidence="1">Belongs to the UPF0502 family.</text>
</comment>
<evidence type="ECO:0000313" key="4">
    <source>
        <dbReference type="Proteomes" id="UP000718593"/>
    </source>
</evidence>
<keyword evidence="2" id="KW-0175">Coiled coil</keyword>
<dbReference type="InterPro" id="IPR036390">
    <property type="entry name" value="WH_DNA-bd_sf"/>
</dbReference>
<feature type="coiled-coil region" evidence="2">
    <location>
        <begin position="186"/>
        <end position="213"/>
    </location>
</feature>
<dbReference type="Pfam" id="PF04337">
    <property type="entry name" value="DUF480"/>
    <property type="match status" value="1"/>
</dbReference>
<organism evidence="3 4">
    <name type="scientific">Dechloromonas agitata</name>
    <dbReference type="NCBI Taxonomy" id="73030"/>
    <lineage>
        <taxon>Bacteria</taxon>
        <taxon>Pseudomonadati</taxon>
        <taxon>Pseudomonadota</taxon>
        <taxon>Betaproteobacteria</taxon>
        <taxon>Rhodocyclales</taxon>
        <taxon>Azonexaceae</taxon>
        <taxon>Dechloromonas</taxon>
    </lineage>
</organism>
<dbReference type="SUPFAM" id="SSF46785">
    <property type="entry name" value="Winged helix' DNA-binding domain"/>
    <property type="match status" value="2"/>
</dbReference>
<evidence type="ECO:0000256" key="1">
    <source>
        <dbReference type="HAMAP-Rule" id="MF_01584"/>
    </source>
</evidence>
<dbReference type="AlphaFoldDB" id="A0A930BVD2"/>
<sequence length="214" mass="23759">MNENLPELSLLETRILGTLVEKQRTVPDTYPLSVNALQAGCNQKTSRNPVMETTESEILVALDALKEKGWVREVSGGRVSRFEHQVERVLGVPTQASALLTVLMLRGPQTAGELRLNCERLYRFADISSVEAFLEELAARADGALVVELPRLPGARENRWMHLLSGQPRIESGQASVRPVAAHQEMEELRARVTALEAEMAELRNLVRQVAVQS</sequence>
<comment type="caution">
    <text evidence="3">The sequence shown here is derived from an EMBL/GenBank/DDBJ whole genome shotgun (WGS) entry which is preliminary data.</text>
</comment>
<evidence type="ECO:0000256" key="2">
    <source>
        <dbReference type="SAM" id="Coils"/>
    </source>
</evidence>
<accession>A0A930BVD2</accession>